<accession>A0A183SU34</accession>
<dbReference type="InterPro" id="IPR036962">
    <property type="entry name" value="Glyco_hydro_3_N_sf"/>
</dbReference>
<protein>
    <submittedName>
        <fullName evidence="8">Fn3_like domain-containing protein</fullName>
    </submittedName>
</protein>
<dbReference type="InterPro" id="IPR044993">
    <property type="entry name" value="BXL"/>
</dbReference>
<dbReference type="InterPro" id="IPR013783">
    <property type="entry name" value="Ig-like_fold"/>
</dbReference>
<dbReference type="InterPro" id="IPR001764">
    <property type="entry name" value="Glyco_hydro_3_N"/>
</dbReference>
<dbReference type="WBParaSite" id="SSLN_0000802701-mRNA-1">
    <property type="protein sequence ID" value="SSLN_0000802701-mRNA-1"/>
    <property type="gene ID" value="SSLN_0000802701"/>
</dbReference>
<organism evidence="8">
    <name type="scientific">Schistocephalus solidus</name>
    <name type="common">Tapeworm</name>
    <dbReference type="NCBI Taxonomy" id="70667"/>
    <lineage>
        <taxon>Eukaryota</taxon>
        <taxon>Metazoa</taxon>
        <taxon>Spiralia</taxon>
        <taxon>Lophotrochozoa</taxon>
        <taxon>Platyhelminthes</taxon>
        <taxon>Cestoda</taxon>
        <taxon>Eucestoda</taxon>
        <taxon>Diphyllobothriidea</taxon>
        <taxon>Diphyllobothriidae</taxon>
        <taxon>Schistocephalus</taxon>
    </lineage>
</organism>
<keyword evidence="2" id="KW-0378">Hydrolase</keyword>
<dbReference type="SUPFAM" id="SSF52279">
    <property type="entry name" value="Beta-D-glucan exohydrolase, C-terminal domain"/>
    <property type="match status" value="2"/>
</dbReference>
<proteinExistence type="predicted"/>
<keyword evidence="1 4" id="KW-0732">Signal</keyword>
<reference evidence="6 7" key="2">
    <citation type="submission" date="2018-11" db="EMBL/GenBank/DDBJ databases">
        <authorList>
            <consortium name="Pathogen Informatics"/>
        </authorList>
    </citation>
    <scope>NUCLEOTIDE SEQUENCE [LARGE SCALE GENOMIC DNA]</scope>
    <source>
        <strain evidence="6 7">NST_G2</strain>
    </source>
</reference>
<dbReference type="EMBL" id="UYSU01034277">
    <property type="protein sequence ID" value="VDL94117.1"/>
    <property type="molecule type" value="Genomic_DNA"/>
</dbReference>
<dbReference type="SMART" id="SM01217">
    <property type="entry name" value="Fn3_like"/>
    <property type="match status" value="1"/>
</dbReference>
<evidence type="ECO:0000256" key="1">
    <source>
        <dbReference type="ARBA" id="ARBA00022729"/>
    </source>
</evidence>
<dbReference type="InterPro" id="IPR002772">
    <property type="entry name" value="Glyco_hydro_3_C"/>
</dbReference>
<feature type="domain" description="Fibronectin type III-like" evidence="5">
    <location>
        <begin position="928"/>
        <end position="1025"/>
    </location>
</feature>
<evidence type="ECO:0000313" key="8">
    <source>
        <dbReference type="WBParaSite" id="SSLN_0000802701-mRNA-1"/>
    </source>
</evidence>
<evidence type="ECO:0000313" key="7">
    <source>
        <dbReference type="Proteomes" id="UP000275846"/>
    </source>
</evidence>
<dbReference type="InterPro" id="IPR036881">
    <property type="entry name" value="Glyco_hydro_3_C_sf"/>
</dbReference>
<dbReference type="GO" id="GO:0031222">
    <property type="term" value="P:arabinan catabolic process"/>
    <property type="evidence" value="ECO:0007669"/>
    <property type="project" value="TreeGrafter"/>
</dbReference>
<dbReference type="Proteomes" id="UP000275846">
    <property type="component" value="Unassembled WGS sequence"/>
</dbReference>
<dbReference type="PANTHER" id="PTHR42721">
    <property type="entry name" value="SUGAR HYDROLASE-RELATED"/>
    <property type="match status" value="1"/>
</dbReference>
<dbReference type="OrthoDB" id="47059at2759"/>
<dbReference type="Gene3D" id="3.20.20.300">
    <property type="entry name" value="Glycoside hydrolase, family 3, N-terminal domain"/>
    <property type="match status" value="1"/>
</dbReference>
<evidence type="ECO:0000259" key="5">
    <source>
        <dbReference type="SMART" id="SM01217"/>
    </source>
</evidence>
<evidence type="ECO:0000256" key="2">
    <source>
        <dbReference type="ARBA" id="ARBA00022801"/>
    </source>
</evidence>
<dbReference type="PANTHER" id="PTHR42721:SF42">
    <property type="entry name" value="FIBRONECTIN TYPE III-LIKE DOMAIN-CONTAINING PROTEIN"/>
    <property type="match status" value="1"/>
</dbReference>
<dbReference type="SUPFAM" id="SSF51445">
    <property type="entry name" value="(Trans)glycosidases"/>
    <property type="match status" value="1"/>
</dbReference>
<dbReference type="InterPro" id="IPR026891">
    <property type="entry name" value="Fn3-like"/>
</dbReference>
<name>A0A183SU34_SCHSO</name>
<dbReference type="AlphaFoldDB" id="A0A183SU34"/>
<gene>
    <name evidence="6" type="ORF">SSLN_LOCUS7732</name>
</gene>
<dbReference type="GO" id="GO:0009044">
    <property type="term" value="F:xylan 1,4-beta-xylosidase activity"/>
    <property type="evidence" value="ECO:0007669"/>
    <property type="project" value="InterPro"/>
</dbReference>
<reference evidence="8" key="1">
    <citation type="submission" date="2016-06" db="UniProtKB">
        <authorList>
            <consortium name="WormBaseParasite"/>
        </authorList>
    </citation>
    <scope>IDENTIFICATION</scope>
</reference>
<dbReference type="Pfam" id="PF01915">
    <property type="entry name" value="Glyco_hydro_3_C"/>
    <property type="match status" value="1"/>
</dbReference>
<dbReference type="GO" id="GO:0045493">
    <property type="term" value="P:xylan catabolic process"/>
    <property type="evidence" value="ECO:0007669"/>
    <property type="project" value="InterPro"/>
</dbReference>
<dbReference type="STRING" id="70667.A0A183SU34"/>
<dbReference type="Pfam" id="PF00933">
    <property type="entry name" value="Glyco_hydro_3"/>
    <property type="match status" value="1"/>
</dbReference>
<dbReference type="Pfam" id="PF14310">
    <property type="entry name" value="Fn3-like"/>
    <property type="match status" value="1"/>
</dbReference>
<dbReference type="Gene3D" id="2.60.40.10">
    <property type="entry name" value="Immunoglobulins"/>
    <property type="match status" value="1"/>
</dbReference>
<keyword evidence="7" id="KW-1185">Reference proteome</keyword>
<keyword evidence="3" id="KW-0326">Glycosidase</keyword>
<evidence type="ECO:0000256" key="3">
    <source>
        <dbReference type="ARBA" id="ARBA00023295"/>
    </source>
</evidence>
<dbReference type="InterPro" id="IPR017853">
    <property type="entry name" value="GH"/>
</dbReference>
<feature type="chain" id="PRO_5043141314" evidence="4">
    <location>
        <begin position="31"/>
        <end position="1046"/>
    </location>
</feature>
<dbReference type="GO" id="GO:0046556">
    <property type="term" value="F:alpha-L-arabinofuranosidase activity"/>
    <property type="evidence" value="ECO:0007669"/>
    <property type="project" value="TreeGrafter"/>
</dbReference>
<feature type="signal peptide" evidence="4">
    <location>
        <begin position="1"/>
        <end position="30"/>
    </location>
</feature>
<evidence type="ECO:0000256" key="4">
    <source>
        <dbReference type="SAM" id="SignalP"/>
    </source>
</evidence>
<evidence type="ECO:0000313" key="6">
    <source>
        <dbReference type="EMBL" id="VDL94117.1"/>
    </source>
</evidence>
<sequence>MKGIRLCFHFISVYCTCVLVYLSHVIQTTARTHCPDSAFRNISLPRQVRVDDLIGQLDEEELVNQLLKGGAGTTHGPAPPIPRLCIRPYQWRSECLHGYAEDGNATSFPQAISLSASFDRRLIYSISRATAFEARAKYNQYVKTDQYEDHKGIHCFSPVVNIMRHPLWGRTQETLGEDPFLTGALSNAFVRGLSGFPLIGRIPHDDKHLYLAAASCKHFAVHDGPENIPVSRLSFEANVSVADMWLTYFPAFKECLEGGAQSVMCSYNGINGVPACANKWLLTSVLRKAWKFPGMLEFCPCSFVISDEGALQFMVSHHKAFDNFFEAALASVRAGVNIENSVPEMRGVYSDLPLLVKMGVIKRSQLEALARPLFLTRLRQGEFDPPESNPYAKLTPDEFVQSERHRRLSLIAGCKSTVLLKNLHHFLPLASLKPHTGNRVLRKLGLAGPFAKRIDELLGSYAPTRMPHFEVNLERGDSLNCRMALPSEVIPNRIFSVEYNDGNERFSFSHPLTTALSFTSYLPHHLDNLFILETALYFRDAKVRRLPPPQPKSCSRPRPVEFNGSTLPTNQRALISRHQTRAFKLSAAHLLCKASAGCLFLDSLHPEKLPTYTRPTPHFVTGCLLDKTPSVVHRCYAADGFITAPQCNGHLLARDAGLVQPGCGLLEVADSLQVAEFCTDGAACTSVNESDYLDVLKDKTLQLLVLTVGTGCSLQRESRDRGSMDLPGQQARLLELANTHAPNLPVVLLVFSASPVHITWAVNSSQVHSILWLGFPGQQAGSVVARILLGSPDASVSAIDVQGKVDDFGPHKAHQRQKDGYWWIPAGRLPFTWYRSLDGLADITEYKMTNQTYRFNVLSVCKNLSYITEPCIQVEFPFGYGLSFNKQPIGVHSFNYRNMDVPALAVASTVGFTFTVEVVNQGILACDEVVQVYMDWLTLFNTSASSYFDGKYAAAYRQLVGFRRVSLFPGMATRLRFVVPPERMSVWSFGAADDPLLCPDSRAPGACGAPVPAQGKIQLSVSGQQPYQQSATDSNVVTAFLTVVAQ</sequence>
<dbReference type="Gene3D" id="3.40.50.1700">
    <property type="entry name" value="Glycoside hydrolase family 3 C-terminal domain"/>
    <property type="match status" value="1"/>
</dbReference>